<dbReference type="RefSeq" id="WP_377935375.1">
    <property type="nucleotide sequence ID" value="NZ_JBHUEA010000019.1"/>
</dbReference>
<keyword evidence="2" id="KW-0804">Transcription</keyword>
<dbReference type="InterPro" id="IPR013196">
    <property type="entry name" value="HTH_11"/>
</dbReference>
<dbReference type="Proteomes" id="UP001597347">
    <property type="component" value="Unassembled WGS sequence"/>
</dbReference>
<organism evidence="4 5">
    <name type="scientific">Amnibacterium endophyticum</name>
    <dbReference type="NCBI Taxonomy" id="2109337"/>
    <lineage>
        <taxon>Bacteria</taxon>
        <taxon>Bacillati</taxon>
        <taxon>Actinomycetota</taxon>
        <taxon>Actinomycetes</taxon>
        <taxon>Micrococcales</taxon>
        <taxon>Microbacteriaceae</taxon>
        <taxon>Amnibacterium</taxon>
    </lineage>
</organism>
<dbReference type="InterPro" id="IPR057727">
    <property type="entry name" value="WCX_dom"/>
</dbReference>
<evidence type="ECO:0000313" key="5">
    <source>
        <dbReference type="Proteomes" id="UP001597347"/>
    </source>
</evidence>
<name>A0ABW4LIJ1_9MICO</name>
<dbReference type="InterPro" id="IPR026881">
    <property type="entry name" value="WYL_dom"/>
</dbReference>
<evidence type="ECO:0000259" key="3">
    <source>
        <dbReference type="PROSITE" id="PS51000"/>
    </source>
</evidence>
<dbReference type="Pfam" id="PF08279">
    <property type="entry name" value="HTH_11"/>
    <property type="match status" value="1"/>
</dbReference>
<dbReference type="PANTHER" id="PTHR34580:SF3">
    <property type="entry name" value="PROTEIN PAFB"/>
    <property type="match status" value="1"/>
</dbReference>
<accession>A0ABW4LIJ1</accession>
<evidence type="ECO:0000256" key="1">
    <source>
        <dbReference type="ARBA" id="ARBA00023015"/>
    </source>
</evidence>
<dbReference type="InterPro" id="IPR036390">
    <property type="entry name" value="WH_DNA-bd_sf"/>
</dbReference>
<dbReference type="PIRSF" id="PIRSF016838">
    <property type="entry name" value="PafC"/>
    <property type="match status" value="1"/>
</dbReference>
<keyword evidence="1" id="KW-0805">Transcription regulation</keyword>
<dbReference type="InterPro" id="IPR028349">
    <property type="entry name" value="PafC-like"/>
</dbReference>
<keyword evidence="5" id="KW-1185">Reference proteome</keyword>
<dbReference type="PROSITE" id="PS52050">
    <property type="entry name" value="WYL"/>
    <property type="match status" value="1"/>
</dbReference>
<dbReference type="EMBL" id="JBHUEA010000019">
    <property type="protein sequence ID" value="MFD1722352.1"/>
    <property type="molecule type" value="Genomic_DNA"/>
</dbReference>
<dbReference type="PROSITE" id="PS51000">
    <property type="entry name" value="HTH_DEOR_2"/>
    <property type="match status" value="1"/>
</dbReference>
<dbReference type="InterPro" id="IPR001034">
    <property type="entry name" value="DeoR_HTH"/>
</dbReference>
<proteinExistence type="predicted"/>
<dbReference type="InterPro" id="IPR036388">
    <property type="entry name" value="WH-like_DNA-bd_sf"/>
</dbReference>
<dbReference type="PANTHER" id="PTHR34580">
    <property type="match status" value="1"/>
</dbReference>
<evidence type="ECO:0000313" key="4">
    <source>
        <dbReference type="EMBL" id="MFD1722352.1"/>
    </source>
</evidence>
<dbReference type="InterPro" id="IPR051534">
    <property type="entry name" value="CBASS_pafABC_assoc_protein"/>
</dbReference>
<evidence type="ECO:0000256" key="2">
    <source>
        <dbReference type="ARBA" id="ARBA00023163"/>
    </source>
</evidence>
<comment type="caution">
    <text evidence="4">The sequence shown here is derived from an EMBL/GenBank/DDBJ whole genome shotgun (WGS) entry which is preliminary data.</text>
</comment>
<dbReference type="Gene3D" id="1.10.10.10">
    <property type="entry name" value="Winged helix-like DNA-binding domain superfamily/Winged helix DNA-binding domain"/>
    <property type="match status" value="1"/>
</dbReference>
<dbReference type="Pfam" id="PF25583">
    <property type="entry name" value="WCX"/>
    <property type="match status" value="1"/>
</dbReference>
<reference evidence="5" key="1">
    <citation type="journal article" date="2019" name="Int. J. Syst. Evol. Microbiol.">
        <title>The Global Catalogue of Microorganisms (GCM) 10K type strain sequencing project: providing services to taxonomists for standard genome sequencing and annotation.</title>
        <authorList>
            <consortium name="The Broad Institute Genomics Platform"/>
            <consortium name="The Broad Institute Genome Sequencing Center for Infectious Disease"/>
            <person name="Wu L."/>
            <person name="Ma J."/>
        </authorList>
    </citation>
    <scope>NUCLEOTIDE SEQUENCE [LARGE SCALE GENOMIC DNA]</scope>
    <source>
        <strain evidence="5">CGMCC 1.12471</strain>
    </source>
</reference>
<dbReference type="SUPFAM" id="SSF46785">
    <property type="entry name" value="Winged helix' DNA-binding domain"/>
    <property type="match status" value="1"/>
</dbReference>
<sequence length="316" mass="34546">MGRPTARVLELLELLQSGGVRTARDLAGRLGVDERTVRRYVEHLIELDVPVEAVRGRYGGFRIAAGAHLPPLMFTDDEALAVMLGLAVSAREGPSSAARVAAETAAAKIARVLPARLADRASSLSRTPSTGAGPRPAEVDTSVMLAAVSAVEQRRPLRVVHRRGASATERTVLPWEVVEHAGRWYLVGLDSRSDAVRTFRLDRLERVEPLPGRFDRPPTADPRAEVLGSLARAPREHVVRVEVRTDAERVRRLLPASIALVEPAHEDGWLLLQLQAARLDWVAGVLVQLDVPFRVLEPGALEDEIRGLARRALARL</sequence>
<feature type="domain" description="HTH deoR-type" evidence="3">
    <location>
        <begin position="4"/>
        <end position="63"/>
    </location>
</feature>
<dbReference type="Pfam" id="PF13280">
    <property type="entry name" value="WYL"/>
    <property type="match status" value="1"/>
</dbReference>
<gene>
    <name evidence="4" type="ORF">ACFSBI_12405</name>
</gene>
<protein>
    <submittedName>
        <fullName evidence="4">Helix-turn-helix transcriptional regulator</fullName>
    </submittedName>
</protein>